<sequence length="175" mass="18510">MGGDPFLLRATVAPRFVSSRAVEDLPVNLQTKPTPPNVITPRRPLCVLRRSYKQGRAPARHGPGGRRGAAGAAASAPARQVPRGRSSQATRPREAAEHEKGPGTPPRTGRRSGRDEGERAVQTHARRAAPTGAEQGATGLCCGSASPAERRWVPGGEPARSRGGVSPRRGRTRQL</sequence>
<feature type="compositionally biased region" description="Low complexity" evidence="1">
    <location>
        <begin position="69"/>
        <end position="79"/>
    </location>
</feature>
<comment type="caution">
    <text evidence="2">The sequence shown here is derived from an EMBL/GenBank/DDBJ whole genome shotgun (WGS) entry which is preliminary data.</text>
</comment>
<feature type="compositionally biased region" description="Basic and acidic residues" evidence="1">
    <location>
        <begin position="91"/>
        <end position="101"/>
    </location>
</feature>
<proteinExistence type="predicted"/>
<dbReference type="Proteomes" id="UP001189429">
    <property type="component" value="Unassembled WGS sequence"/>
</dbReference>
<feature type="compositionally biased region" description="Basic and acidic residues" evidence="1">
    <location>
        <begin position="112"/>
        <end position="121"/>
    </location>
</feature>
<evidence type="ECO:0000256" key="1">
    <source>
        <dbReference type="SAM" id="MobiDB-lite"/>
    </source>
</evidence>
<name>A0ABN9XDG0_9DINO</name>
<protein>
    <submittedName>
        <fullName evidence="2">Uncharacterized protein</fullName>
    </submittedName>
</protein>
<accession>A0ABN9XDG0</accession>
<dbReference type="EMBL" id="CAUYUJ010020367">
    <property type="protein sequence ID" value="CAK0897644.1"/>
    <property type="molecule type" value="Genomic_DNA"/>
</dbReference>
<feature type="region of interest" description="Disordered" evidence="1">
    <location>
        <begin position="25"/>
        <end position="175"/>
    </location>
</feature>
<organism evidence="2 3">
    <name type="scientific">Prorocentrum cordatum</name>
    <dbReference type="NCBI Taxonomy" id="2364126"/>
    <lineage>
        <taxon>Eukaryota</taxon>
        <taxon>Sar</taxon>
        <taxon>Alveolata</taxon>
        <taxon>Dinophyceae</taxon>
        <taxon>Prorocentrales</taxon>
        <taxon>Prorocentraceae</taxon>
        <taxon>Prorocentrum</taxon>
    </lineage>
</organism>
<reference evidence="2" key="1">
    <citation type="submission" date="2023-10" db="EMBL/GenBank/DDBJ databases">
        <authorList>
            <person name="Chen Y."/>
            <person name="Shah S."/>
            <person name="Dougan E. K."/>
            <person name="Thang M."/>
            <person name="Chan C."/>
        </authorList>
    </citation>
    <scope>NUCLEOTIDE SEQUENCE [LARGE SCALE GENOMIC DNA]</scope>
</reference>
<keyword evidence="3" id="KW-1185">Reference proteome</keyword>
<evidence type="ECO:0000313" key="3">
    <source>
        <dbReference type="Proteomes" id="UP001189429"/>
    </source>
</evidence>
<evidence type="ECO:0000313" key="2">
    <source>
        <dbReference type="EMBL" id="CAK0897644.1"/>
    </source>
</evidence>
<gene>
    <name evidence="2" type="ORF">PCOR1329_LOCUS75776</name>
</gene>